<comment type="caution">
    <text evidence="2">The sequence shown here is derived from an EMBL/GenBank/DDBJ whole genome shotgun (WGS) entry which is preliminary data.</text>
</comment>
<sequence>MKRIKIQWRPGSLPWKLILIGLLIALLAGVTGELAFNLRSLTNPDPHGAMQITPEEITYMGCEEENGYYSSKGKTMVLRIQIPEQYVNKLLYTYVTPKLNVRAQVTVHETDGYGQETTRVLEDRNSILRNYSVVTVNAVTDEIELRFLEPTEGLTVTSVSVDDAPSYSKMRFLFFAAGSFLIYLLIICRKMLAEHVERIFLILALPVGILMILGFSPRETGWDEHIHFYRAYSLMYDLAGKETMPVADAMYQYMNAGMANEPFYFPRSQEENAQERAVGDEGRWEANGQPEQYRETNGIHIYSIAYLPQTLFLAVGLLFHVPFWILVAMGRAGNLLFYCLLCYLAIRHMKRGKGILLVIALFPTSILLASTYSYDAFINGWMLLGMSYLFTELLEKERPVSVRNLIVFAAAVTLASMPKAVYIPLILLGLLVPAERFEKKKTKWLFRGALFLLLLLLMSTFLLPAAGNAQVVTDTRGGDTNAGEQLALILSHPVSYASLLLKSIGENLVNCLFGRSVGGNLAYRGALTFGEWLCPFVIFTIFADNTGVQGRYRIGLGKWQRLYTAVLVFGVICLVWTALYLSYTPVGLQAINGVQGRYYIPLLVPVYLLLQCDGIQNRMKTETYYRILSAGCLFFLLDGLWSGVISMCF</sequence>
<feature type="transmembrane region" description="Helical" evidence="1">
    <location>
        <begin position="405"/>
        <end position="432"/>
    </location>
</feature>
<feature type="transmembrane region" description="Helical" evidence="1">
    <location>
        <begin position="627"/>
        <end position="647"/>
    </location>
</feature>
<reference evidence="2" key="2">
    <citation type="submission" date="2021-04" db="EMBL/GenBank/DDBJ databases">
        <authorList>
            <person name="Gilroy R."/>
        </authorList>
    </citation>
    <scope>NUCLEOTIDE SEQUENCE</scope>
    <source>
        <strain evidence="2">ChiSjej1B19-8411</strain>
    </source>
</reference>
<dbReference type="AlphaFoldDB" id="A0A9D2B285"/>
<organism evidence="2 3">
    <name type="scientific">Candidatus Blautia gallistercoris</name>
    <dbReference type="NCBI Taxonomy" id="2838490"/>
    <lineage>
        <taxon>Bacteria</taxon>
        <taxon>Bacillati</taxon>
        <taxon>Bacillota</taxon>
        <taxon>Clostridia</taxon>
        <taxon>Lachnospirales</taxon>
        <taxon>Lachnospiraceae</taxon>
        <taxon>Blautia</taxon>
    </lineage>
</organism>
<proteinExistence type="predicted"/>
<dbReference type="Proteomes" id="UP000886817">
    <property type="component" value="Unassembled WGS sequence"/>
</dbReference>
<dbReference type="Pfam" id="PF09913">
    <property type="entry name" value="DUF2142"/>
    <property type="match status" value="1"/>
</dbReference>
<evidence type="ECO:0000313" key="3">
    <source>
        <dbReference type="Proteomes" id="UP000886817"/>
    </source>
</evidence>
<feature type="transmembrane region" description="Helical" evidence="1">
    <location>
        <begin position="170"/>
        <end position="187"/>
    </location>
</feature>
<keyword evidence="1" id="KW-0472">Membrane</keyword>
<feature type="transmembrane region" description="Helical" evidence="1">
    <location>
        <begin position="562"/>
        <end position="583"/>
    </location>
</feature>
<evidence type="ECO:0000256" key="1">
    <source>
        <dbReference type="SAM" id="Phobius"/>
    </source>
</evidence>
<keyword evidence="1" id="KW-1133">Transmembrane helix</keyword>
<dbReference type="EMBL" id="DXEX01000087">
    <property type="protein sequence ID" value="HIX58822.1"/>
    <property type="molecule type" value="Genomic_DNA"/>
</dbReference>
<feature type="transmembrane region" description="Helical" evidence="1">
    <location>
        <begin position="199"/>
        <end position="216"/>
    </location>
</feature>
<gene>
    <name evidence="2" type="ORF">IAA45_03795</name>
</gene>
<evidence type="ECO:0000313" key="2">
    <source>
        <dbReference type="EMBL" id="HIX58822.1"/>
    </source>
</evidence>
<feature type="transmembrane region" description="Helical" evidence="1">
    <location>
        <begin position="444"/>
        <end position="466"/>
    </location>
</feature>
<accession>A0A9D2B285</accession>
<dbReference type="InterPro" id="IPR018674">
    <property type="entry name" value="DUF2142_membrane"/>
</dbReference>
<name>A0A9D2B285_9FIRM</name>
<feature type="transmembrane region" description="Helical" evidence="1">
    <location>
        <begin position="598"/>
        <end position="615"/>
    </location>
</feature>
<protein>
    <submittedName>
        <fullName evidence="2">DUF2142 domain-containing protein</fullName>
    </submittedName>
</protein>
<keyword evidence="1" id="KW-0812">Transmembrane</keyword>
<feature type="transmembrane region" description="Helical" evidence="1">
    <location>
        <begin position="323"/>
        <end position="346"/>
    </location>
</feature>
<reference evidence="2" key="1">
    <citation type="journal article" date="2021" name="PeerJ">
        <title>Extensive microbial diversity within the chicken gut microbiome revealed by metagenomics and culture.</title>
        <authorList>
            <person name="Gilroy R."/>
            <person name="Ravi A."/>
            <person name="Getino M."/>
            <person name="Pursley I."/>
            <person name="Horton D.L."/>
            <person name="Alikhan N.F."/>
            <person name="Baker D."/>
            <person name="Gharbi K."/>
            <person name="Hall N."/>
            <person name="Watson M."/>
            <person name="Adriaenssens E.M."/>
            <person name="Foster-Nyarko E."/>
            <person name="Jarju S."/>
            <person name="Secka A."/>
            <person name="Antonio M."/>
            <person name="Oren A."/>
            <person name="Chaudhuri R.R."/>
            <person name="La Ragione R."/>
            <person name="Hildebrand F."/>
            <person name="Pallen M.J."/>
        </authorList>
    </citation>
    <scope>NUCLEOTIDE SEQUENCE</scope>
    <source>
        <strain evidence="2">ChiSjej1B19-8411</strain>
    </source>
</reference>
<feature type="transmembrane region" description="Helical" evidence="1">
    <location>
        <begin position="355"/>
        <end position="374"/>
    </location>
</feature>
<feature type="transmembrane region" description="Helical" evidence="1">
    <location>
        <begin position="522"/>
        <end position="542"/>
    </location>
</feature>